<feature type="compositionally biased region" description="Low complexity" evidence="1">
    <location>
        <begin position="407"/>
        <end position="431"/>
    </location>
</feature>
<feature type="compositionally biased region" description="Polar residues" evidence="1">
    <location>
        <begin position="1"/>
        <end position="21"/>
    </location>
</feature>
<feature type="region of interest" description="Disordered" evidence="1">
    <location>
        <begin position="407"/>
        <end position="472"/>
    </location>
</feature>
<comment type="caution">
    <text evidence="2">The sequence shown here is derived from an EMBL/GenBank/DDBJ whole genome shotgun (WGS) entry which is preliminary data.</text>
</comment>
<sequence>MANIPQQQYSTPSNLPSYNRDQSTYQQPTLGQQQVPQGNYQGQPSGEKGLQYLPQQAVGQPQNVQTQQLYGLPQQGLIGQPQTGLIGQPQLGMVGQPQIGLVGQQQAIQQPLFGQSQIQQLQQQTVETQQGQVVKGQSRIEYIPYERTVTEYEEVRRQVQVPITKQVTDYYAVQYDIEYIPQVVQEKQIEYVPVERFAERTEYYTVERQNIIQQPIGYQSSQVQTSTAYTPVQTQQLTQQYTQYVQPQQTVAYQQPLQIQQQYQTREVIQQPVVQQSYVQQREIITQPQVQQQVALQPTIPTTQYLPSQQYQTIQTAQPQLQIAQTVPLNYAQSIQTVQTPQQQATVNPPQQTVNSISQGYSIPMTSAQAPQYSLYGQQSLGPQQTKPQQTLTQTTQYNPQLQQTVAPSQFAQSAPQQQQQQQQQQQSIPQDMGRTRPYQQGQLPQQPSQPQQTGTAQKSNKEKSFLEKLFD</sequence>
<dbReference type="InterPro" id="IPR021258">
    <property type="entry name" value="Epiplasmin"/>
</dbReference>
<evidence type="ECO:0000313" key="3">
    <source>
        <dbReference type="Proteomes" id="UP000692954"/>
    </source>
</evidence>
<keyword evidence="3" id="KW-1185">Reference proteome</keyword>
<feature type="region of interest" description="Disordered" evidence="1">
    <location>
        <begin position="1"/>
        <end position="49"/>
    </location>
</feature>
<organism evidence="2 3">
    <name type="scientific">Paramecium sonneborni</name>
    <dbReference type="NCBI Taxonomy" id="65129"/>
    <lineage>
        <taxon>Eukaryota</taxon>
        <taxon>Sar</taxon>
        <taxon>Alveolata</taxon>
        <taxon>Ciliophora</taxon>
        <taxon>Intramacronucleata</taxon>
        <taxon>Oligohymenophorea</taxon>
        <taxon>Peniculida</taxon>
        <taxon>Parameciidae</taxon>
        <taxon>Paramecium</taxon>
    </lineage>
</organism>
<dbReference type="Proteomes" id="UP000692954">
    <property type="component" value="Unassembled WGS sequence"/>
</dbReference>
<feature type="compositionally biased region" description="Basic and acidic residues" evidence="1">
    <location>
        <begin position="460"/>
        <end position="472"/>
    </location>
</feature>
<protein>
    <submittedName>
        <fullName evidence="2">Uncharacterized protein</fullName>
    </submittedName>
</protein>
<evidence type="ECO:0000256" key="1">
    <source>
        <dbReference type="SAM" id="MobiDB-lite"/>
    </source>
</evidence>
<dbReference type="EMBL" id="CAJJDN010000077">
    <property type="protein sequence ID" value="CAD8102231.1"/>
    <property type="molecule type" value="Genomic_DNA"/>
</dbReference>
<feature type="compositionally biased region" description="Low complexity" evidence="1">
    <location>
        <begin position="22"/>
        <end position="43"/>
    </location>
</feature>
<name>A0A8S1PHB3_9CILI</name>
<dbReference type="Pfam" id="PF10992">
    <property type="entry name" value="Epiplasmin"/>
    <property type="match status" value="1"/>
</dbReference>
<reference evidence="2" key="1">
    <citation type="submission" date="2021-01" db="EMBL/GenBank/DDBJ databases">
        <authorList>
            <consortium name="Genoscope - CEA"/>
            <person name="William W."/>
        </authorList>
    </citation>
    <scope>NUCLEOTIDE SEQUENCE</scope>
</reference>
<dbReference type="AlphaFoldDB" id="A0A8S1PHB3"/>
<dbReference type="OrthoDB" id="286864at2759"/>
<evidence type="ECO:0000313" key="2">
    <source>
        <dbReference type="EMBL" id="CAD8102231.1"/>
    </source>
</evidence>
<gene>
    <name evidence="2" type="ORF">PSON_ATCC_30995.1.T0770153</name>
</gene>
<feature type="compositionally biased region" description="Low complexity" evidence="1">
    <location>
        <begin position="438"/>
        <end position="453"/>
    </location>
</feature>
<proteinExistence type="predicted"/>
<accession>A0A8S1PHB3</accession>